<dbReference type="PANTHER" id="PTHR10907:SF47">
    <property type="entry name" value="REGUCALCIN"/>
    <property type="match status" value="1"/>
</dbReference>
<dbReference type="SUPFAM" id="SSF51735">
    <property type="entry name" value="NAD(P)-binding Rossmann-fold domains"/>
    <property type="match status" value="1"/>
</dbReference>
<evidence type="ECO:0000256" key="2">
    <source>
        <dbReference type="ARBA" id="ARBA00022857"/>
    </source>
</evidence>
<evidence type="ECO:0000259" key="3">
    <source>
        <dbReference type="Pfam" id="PF08450"/>
    </source>
</evidence>
<organism evidence="4 5">
    <name type="scientific">Talaromyces islandicus</name>
    <name type="common">Penicillium islandicum</name>
    <dbReference type="NCBI Taxonomy" id="28573"/>
    <lineage>
        <taxon>Eukaryota</taxon>
        <taxon>Fungi</taxon>
        <taxon>Dikarya</taxon>
        <taxon>Ascomycota</taxon>
        <taxon>Pezizomycotina</taxon>
        <taxon>Eurotiomycetes</taxon>
        <taxon>Eurotiomycetidae</taxon>
        <taxon>Eurotiales</taxon>
        <taxon>Trichocomaceae</taxon>
        <taxon>Talaromyces</taxon>
        <taxon>Talaromyces sect. Islandici</taxon>
    </lineage>
</organism>
<dbReference type="GO" id="GO:0005509">
    <property type="term" value="F:calcium ion binding"/>
    <property type="evidence" value="ECO:0007669"/>
    <property type="project" value="TreeGrafter"/>
</dbReference>
<sequence length="1861" mass="206097">MERVRKTFFNPLATSKAQVREILESLPVGSAHPFSPERLLLCRTESGIDEIDVSSYPEDFFFNAVDLGEMGETLLRRMYSFGDHLSVFNDFQIQQAPASTFKIPIVSGQITILAVSERTPTYYDFCFADASCNACCWLARDTFAGISHSGDICVGKNLLDYVRINKDSLTTKEICVFISGYRSTQITRFLGTHPALLVANHVDKILYIIPVPLDAATIGDATICCPLVIKRDGDSLVCSILPAPTTDREMMCSSNRLDSPAFPEAIKRADFTVSAPQQTTTQAPKKLRIKDAESNAENLRKITAKENAVLTTNSVALPSFITLENTQIITFGTGLEFNLLTENSPKLGSRDHLGWKNKTKPSAVVLPCVFGSQLQGPMLLATGTTPSNVPFLDESALRGYYENLKDIVVIVDDRMTDNARNLATSYRINALFIVQLNADTTPENSEDVLSLLNSTNINAVTALAGPQSLVLVQISDKYYFYRGIANRARLNTSGLAFGSDVTAIIESGGFNGMIDPRAQRIVNLDDANTIILPSSGQLVQSQDLPKLFEELSIEKVQDMEEDISAAVPQLQLLLNHKDLQELSTALVSELSAKVGNVTVPLRDAYVKFLAKEYRADEPKSVKNKNLLLGDLRKRTKELQKALEPAISSLANMMSSQTTSKRTHDLKRLVRQAQIQSNVESTKAMTFETLAGYLETYAADMGVMLLNIETVPYHQLLGNLKNASIDASACCELDSRVLYLEGFDAGIIIEQSQNNHNGPLRSQSGPSQPTLAVPYLNRGKGIGSMLAWVCWDEFVNLKSPYTVRWMEKCNEPHIAALRIIMRSTLSEAVASREHNIQPSSPETGHLMSALLMAAMSKLAAMRTTAPVVLDKAEDTVTRLMRGLFGNLLTTAGSGVRPLSMVWQLFGVNPQYDIPTSDVDWVWYETVVALYPYTGWPLGQFYRNLEKLLDKVIVRVVTKSENVSNIKRNRAAEMINYCKLRNIQLDHSRTIITIFMRMLTSDNVDTVAVATRLLEHLPRTLEKQTQSYTSMINYLKHLAEGGQRRTKDDLVAANVYTKRSAAFSKLKTEVSDACISNNWAKMKQSCQALLDKHAEIAGLWNVSPGSLKMQNMKVYKDLLDADFGGDADQETTVNHELTRKVANDAERRRVPWQVGKEGQFGDKIEPLDEAFVHEVLTGEKLPPATSIIASDEELISSTATTTTTTTTTMTTTALKRNTVEEFSQFKSSVQPHFITTMQKDLSTEDVCGILRVPVTAMRVFIKALNPVFVWEDLGENFKVVILGLLKERSNRAESRPVKKLFNLDSGNNKKQIEVMTSKYAIYPSLRDRVVVITGGATGIGASFVEHFTLQGSQVVFLDIQDAAADALIESIKVRKQQEERIVHIPQFIHCDVTDINNSLKPACDQIIREKTRVHGVINNAASDTRKPTSTITVEDWDNSINVNLRHHFFVIQFLTPALIACGGSGSVVNMGSITWAIPATGLVPYTTSKAAIVGLTRTLAHELGPHGVRVNSILPGAIATERQKQEILTEEYQQLVLSRQALKKLLQPDDVARMALWLVADDSESVTNQDIRCGLSEGPFYDESTHTLRFVDIVKRHVWWVDLNAGASSAKKTEFDISFGVTANLASSTDGSYLFGGKHGIGIAQRNTGEYRYIKRFWNDAELAKGYETIMRANDGAVDSQGRFWVGAMNDPAETGGKFDPVGILFRLDTDGSLHRILEGVTIPNGLSWSLDDRTMYWTDSPTGNIYAFDFDSTTGDITSQRVFWHSEHGAPDGHAMDEDGNLWVAVWGAWKVVRVSPEGKVTAEIEVPTRCPTAVAFADEDVYITSEEDPEVEKYPESGKWHGGVFKCHVGVKGRKLYPAKI</sequence>
<dbReference type="FunFam" id="3.40.50.720:FF:000084">
    <property type="entry name" value="Short-chain dehydrogenase reductase"/>
    <property type="match status" value="1"/>
</dbReference>
<dbReference type="InterPro" id="IPR036291">
    <property type="entry name" value="NAD(P)-bd_dom_sf"/>
</dbReference>
<evidence type="ECO:0000313" key="5">
    <source>
        <dbReference type="Proteomes" id="UP000054383"/>
    </source>
</evidence>
<dbReference type="CDD" id="cd05233">
    <property type="entry name" value="SDR_c"/>
    <property type="match status" value="1"/>
</dbReference>
<dbReference type="InterPro" id="IPR013658">
    <property type="entry name" value="SGL"/>
</dbReference>
<dbReference type="PRINTS" id="PR00081">
    <property type="entry name" value="GDHRDH"/>
</dbReference>
<dbReference type="Gene3D" id="3.40.50.720">
    <property type="entry name" value="NAD(P)-binding Rossmann-like Domain"/>
    <property type="match status" value="1"/>
</dbReference>
<reference evidence="4 5" key="1">
    <citation type="submission" date="2015-04" db="EMBL/GenBank/DDBJ databases">
        <authorList>
            <person name="Syromyatnikov M.Y."/>
            <person name="Popov V.N."/>
        </authorList>
    </citation>
    <scope>NUCLEOTIDE SEQUENCE [LARGE SCALE GENOMIC DNA]</scope>
    <source>
        <strain evidence="4">WF-38-12</strain>
    </source>
</reference>
<dbReference type="GO" id="GO:0016491">
    <property type="term" value="F:oxidoreductase activity"/>
    <property type="evidence" value="ECO:0007669"/>
    <property type="project" value="UniProtKB-ARBA"/>
</dbReference>
<dbReference type="EMBL" id="CVMT01000007">
    <property type="protein sequence ID" value="CRG89966.1"/>
    <property type="molecule type" value="Genomic_DNA"/>
</dbReference>
<comment type="similarity">
    <text evidence="1">Belongs to the SMP-30/CGR1 family.</text>
</comment>
<dbReference type="STRING" id="28573.A0A0U1M4K9"/>
<dbReference type="InterPro" id="IPR020904">
    <property type="entry name" value="Sc_DH/Rdtase_CS"/>
</dbReference>
<dbReference type="InterPro" id="IPR002347">
    <property type="entry name" value="SDR_fam"/>
</dbReference>
<keyword evidence="2" id="KW-0521">NADP</keyword>
<dbReference type="Pfam" id="PF08450">
    <property type="entry name" value="SGL"/>
    <property type="match status" value="1"/>
</dbReference>
<dbReference type="PANTHER" id="PTHR10907">
    <property type="entry name" value="REGUCALCIN"/>
    <property type="match status" value="1"/>
</dbReference>
<dbReference type="GO" id="GO:0004341">
    <property type="term" value="F:gluconolactonase activity"/>
    <property type="evidence" value="ECO:0007669"/>
    <property type="project" value="TreeGrafter"/>
</dbReference>
<keyword evidence="5" id="KW-1185">Reference proteome</keyword>
<dbReference type="OrthoDB" id="10000387at2759"/>
<feature type="domain" description="SMP-30/Gluconolactonase/LRE-like region" evidence="3">
    <location>
        <begin position="1573"/>
        <end position="1825"/>
    </location>
</feature>
<dbReference type="InterPro" id="IPR011042">
    <property type="entry name" value="6-blade_b-propeller_TolB-like"/>
</dbReference>
<protein>
    <submittedName>
        <fullName evidence="4">Protein piccolo</fullName>
    </submittedName>
</protein>
<gene>
    <name evidence="4" type="ORF">PISL3812_07006</name>
</gene>
<dbReference type="PRINTS" id="PR00080">
    <property type="entry name" value="SDRFAMILY"/>
</dbReference>
<evidence type="ECO:0000313" key="4">
    <source>
        <dbReference type="EMBL" id="CRG89966.1"/>
    </source>
</evidence>
<dbReference type="Pfam" id="PF13561">
    <property type="entry name" value="adh_short_C2"/>
    <property type="match status" value="1"/>
</dbReference>
<accession>A0A0U1M4K9</accession>
<dbReference type="OMA" id="AGIIMEQ"/>
<dbReference type="PROSITE" id="PS00061">
    <property type="entry name" value="ADH_SHORT"/>
    <property type="match status" value="1"/>
</dbReference>
<dbReference type="Gene3D" id="2.120.10.30">
    <property type="entry name" value="TolB, C-terminal domain"/>
    <property type="match status" value="1"/>
</dbReference>
<evidence type="ECO:0000256" key="1">
    <source>
        <dbReference type="ARBA" id="ARBA00008853"/>
    </source>
</evidence>
<name>A0A0U1M4K9_TALIS</name>
<proteinExistence type="inferred from homology"/>
<dbReference type="Proteomes" id="UP000054383">
    <property type="component" value="Unassembled WGS sequence"/>
</dbReference>
<dbReference type="SUPFAM" id="SSF63829">
    <property type="entry name" value="Calcium-dependent phosphotriesterase"/>
    <property type="match status" value="1"/>
</dbReference>